<sequence>MTDDYEHLSLDDVETNPEKPGRRWELSPRLGIDDYNVNVAVLEPGERLSQNAYHYHPNQAEFYYVADGRCRVEVEDGSFDAETDDALRFAAGVPHMLHNPYDDRCKIVAIGSPPEGRRPVHQVQSYEELLAERYGEDETVRHDGDETERHDAEETADAEGTRDDENADDAPP</sequence>
<reference evidence="4 5" key="1">
    <citation type="journal article" date="2019" name="Int. J. Syst. Evol. Microbiol.">
        <title>The Global Catalogue of Microorganisms (GCM) 10K type strain sequencing project: providing services to taxonomists for standard genome sequencing and annotation.</title>
        <authorList>
            <consortium name="The Broad Institute Genomics Platform"/>
            <consortium name="The Broad Institute Genome Sequencing Center for Infectious Disease"/>
            <person name="Wu L."/>
            <person name="Ma J."/>
        </authorList>
    </citation>
    <scope>NUCLEOTIDE SEQUENCE [LARGE SCALE GENOMIC DNA]</scope>
    <source>
        <strain evidence="4 5">XZYJ18</strain>
    </source>
</reference>
<feature type="region of interest" description="Disordered" evidence="2">
    <location>
        <begin position="1"/>
        <end position="22"/>
    </location>
</feature>
<feature type="domain" description="Cupin type-2" evidence="3">
    <location>
        <begin position="40"/>
        <end position="110"/>
    </location>
</feature>
<protein>
    <submittedName>
        <fullName evidence="4">Cupin domain-containing protein</fullName>
    </submittedName>
</protein>
<dbReference type="InterPro" id="IPR013096">
    <property type="entry name" value="Cupin_2"/>
</dbReference>
<evidence type="ECO:0000259" key="3">
    <source>
        <dbReference type="Pfam" id="PF07883"/>
    </source>
</evidence>
<organism evidence="4 5">
    <name type="scientific">Halorussus aquaticus</name>
    <dbReference type="NCBI Taxonomy" id="2953748"/>
    <lineage>
        <taxon>Archaea</taxon>
        <taxon>Methanobacteriati</taxon>
        <taxon>Methanobacteriota</taxon>
        <taxon>Stenosarchaea group</taxon>
        <taxon>Halobacteria</taxon>
        <taxon>Halobacteriales</taxon>
        <taxon>Haladaptataceae</taxon>
        <taxon>Halorussus</taxon>
    </lineage>
</organism>
<dbReference type="RefSeq" id="WP_368410513.1">
    <property type="nucleotide sequence ID" value="NZ_CP100402.1"/>
</dbReference>
<dbReference type="Pfam" id="PF07883">
    <property type="entry name" value="Cupin_2"/>
    <property type="match status" value="1"/>
</dbReference>
<dbReference type="CDD" id="cd02208">
    <property type="entry name" value="cupin_RmlC-like"/>
    <property type="match status" value="1"/>
</dbReference>
<dbReference type="AlphaFoldDB" id="A0ABD5QAD4"/>
<keyword evidence="1" id="KW-0479">Metal-binding</keyword>
<dbReference type="Proteomes" id="UP001595945">
    <property type="component" value="Unassembled WGS sequence"/>
</dbReference>
<dbReference type="GeneID" id="73047523"/>
<dbReference type="Gene3D" id="2.60.120.10">
    <property type="entry name" value="Jelly Rolls"/>
    <property type="match status" value="1"/>
</dbReference>
<dbReference type="InterPro" id="IPR051610">
    <property type="entry name" value="GPI/OXD"/>
</dbReference>
<dbReference type="PANTHER" id="PTHR35848">
    <property type="entry name" value="OXALATE-BINDING PROTEIN"/>
    <property type="match status" value="1"/>
</dbReference>
<dbReference type="EMBL" id="JBHSHT010000004">
    <property type="protein sequence ID" value="MFC4826924.1"/>
    <property type="molecule type" value="Genomic_DNA"/>
</dbReference>
<accession>A0ABD5QAD4</accession>
<proteinExistence type="predicted"/>
<evidence type="ECO:0000256" key="2">
    <source>
        <dbReference type="SAM" id="MobiDB-lite"/>
    </source>
</evidence>
<comment type="caution">
    <text evidence="4">The sequence shown here is derived from an EMBL/GenBank/DDBJ whole genome shotgun (WGS) entry which is preliminary data.</text>
</comment>
<dbReference type="PANTHER" id="PTHR35848:SF9">
    <property type="entry name" value="SLL1358 PROTEIN"/>
    <property type="match status" value="1"/>
</dbReference>
<evidence type="ECO:0000313" key="4">
    <source>
        <dbReference type="EMBL" id="MFC4826924.1"/>
    </source>
</evidence>
<dbReference type="GO" id="GO:0046872">
    <property type="term" value="F:metal ion binding"/>
    <property type="evidence" value="ECO:0007669"/>
    <property type="project" value="UniProtKB-KW"/>
</dbReference>
<dbReference type="InterPro" id="IPR014710">
    <property type="entry name" value="RmlC-like_jellyroll"/>
</dbReference>
<dbReference type="SUPFAM" id="SSF51182">
    <property type="entry name" value="RmlC-like cupins"/>
    <property type="match status" value="1"/>
</dbReference>
<feature type="region of interest" description="Disordered" evidence="2">
    <location>
        <begin position="132"/>
        <end position="172"/>
    </location>
</feature>
<evidence type="ECO:0000256" key="1">
    <source>
        <dbReference type="ARBA" id="ARBA00022723"/>
    </source>
</evidence>
<feature type="compositionally biased region" description="Basic and acidic residues" evidence="2">
    <location>
        <begin position="132"/>
        <end position="164"/>
    </location>
</feature>
<dbReference type="InterPro" id="IPR011051">
    <property type="entry name" value="RmlC_Cupin_sf"/>
</dbReference>
<name>A0ABD5QAD4_9EURY</name>
<evidence type="ECO:0000313" key="5">
    <source>
        <dbReference type="Proteomes" id="UP001595945"/>
    </source>
</evidence>
<keyword evidence="5" id="KW-1185">Reference proteome</keyword>
<gene>
    <name evidence="4" type="ORF">ACFO9K_21980</name>
</gene>